<gene>
    <name evidence="3" type="ORF">ACFSW7_08750</name>
</gene>
<evidence type="ECO:0000313" key="3">
    <source>
        <dbReference type="EMBL" id="MFD2758466.1"/>
    </source>
</evidence>
<evidence type="ECO:0000256" key="1">
    <source>
        <dbReference type="SAM" id="Phobius"/>
    </source>
</evidence>
<dbReference type="InterPro" id="IPR028087">
    <property type="entry name" value="Tad_N"/>
</dbReference>
<keyword evidence="4" id="KW-1185">Reference proteome</keyword>
<dbReference type="Pfam" id="PF13400">
    <property type="entry name" value="Tad"/>
    <property type="match status" value="1"/>
</dbReference>
<accession>A0ABW5UZ20</accession>
<keyword evidence="1" id="KW-1133">Transmembrane helix</keyword>
<name>A0ABW5UZ20_9MICO</name>
<sequence length="142" mass="14704">MIRSRHADDRGSITPLAIIYAVVALLLATVLAAAGHLYLERKQLLELADGAALAAADSYDLDAVHATDGGLDVRLDPDQAVAAATAYVERFGSDSAHVISVEVAGDAVIVTVATTWAAPVVNDVIPASVELTATATARTRLE</sequence>
<evidence type="ECO:0000313" key="4">
    <source>
        <dbReference type="Proteomes" id="UP001597492"/>
    </source>
</evidence>
<dbReference type="EMBL" id="JBHUNE010000006">
    <property type="protein sequence ID" value="MFD2758466.1"/>
    <property type="molecule type" value="Genomic_DNA"/>
</dbReference>
<dbReference type="RefSeq" id="WP_019617790.1">
    <property type="nucleotide sequence ID" value="NZ_JBHUNE010000006.1"/>
</dbReference>
<comment type="caution">
    <text evidence="3">The sequence shown here is derived from an EMBL/GenBank/DDBJ whole genome shotgun (WGS) entry which is preliminary data.</text>
</comment>
<proteinExistence type="predicted"/>
<reference evidence="4" key="1">
    <citation type="journal article" date="2019" name="Int. J. Syst. Evol. Microbiol.">
        <title>The Global Catalogue of Microorganisms (GCM) 10K type strain sequencing project: providing services to taxonomists for standard genome sequencing and annotation.</title>
        <authorList>
            <consortium name="The Broad Institute Genomics Platform"/>
            <consortium name="The Broad Institute Genome Sequencing Center for Infectious Disease"/>
            <person name="Wu L."/>
            <person name="Ma J."/>
        </authorList>
    </citation>
    <scope>NUCLEOTIDE SEQUENCE [LARGE SCALE GENOMIC DNA]</scope>
    <source>
        <strain evidence="4">TISTR 1514</strain>
    </source>
</reference>
<organism evidence="3 4">
    <name type="scientific">Gulosibacter faecalis</name>
    <dbReference type="NCBI Taxonomy" id="272240"/>
    <lineage>
        <taxon>Bacteria</taxon>
        <taxon>Bacillati</taxon>
        <taxon>Actinomycetota</taxon>
        <taxon>Actinomycetes</taxon>
        <taxon>Micrococcales</taxon>
        <taxon>Microbacteriaceae</taxon>
        <taxon>Gulosibacter</taxon>
    </lineage>
</organism>
<evidence type="ECO:0000259" key="2">
    <source>
        <dbReference type="Pfam" id="PF13400"/>
    </source>
</evidence>
<keyword evidence="1" id="KW-0812">Transmembrane</keyword>
<feature type="transmembrane region" description="Helical" evidence="1">
    <location>
        <begin position="17"/>
        <end position="39"/>
    </location>
</feature>
<feature type="domain" description="Putative Flp pilus-assembly TadG-like N-terminal" evidence="2">
    <location>
        <begin position="11"/>
        <end position="57"/>
    </location>
</feature>
<protein>
    <submittedName>
        <fullName evidence="3">Pilus assembly protein TadG-related protein</fullName>
    </submittedName>
</protein>
<keyword evidence="1" id="KW-0472">Membrane</keyword>
<dbReference type="Proteomes" id="UP001597492">
    <property type="component" value="Unassembled WGS sequence"/>
</dbReference>